<feature type="domain" description="LysM" evidence="2">
    <location>
        <begin position="618"/>
        <end position="667"/>
    </location>
</feature>
<evidence type="ECO:0000313" key="3">
    <source>
        <dbReference type="EMBL" id="MBB3094202.1"/>
    </source>
</evidence>
<dbReference type="PROSITE" id="PS51782">
    <property type="entry name" value="LYSM"/>
    <property type="match status" value="2"/>
</dbReference>
<evidence type="ECO:0000256" key="1">
    <source>
        <dbReference type="SAM" id="MobiDB-lite"/>
    </source>
</evidence>
<dbReference type="Proteomes" id="UP000590749">
    <property type="component" value="Unassembled WGS sequence"/>
</dbReference>
<dbReference type="SUPFAM" id="SSF48113">
    <property type="entry name" value="Heme-dependent peroxidases"/>
    <property type="match status" value="1"/>
</dbReference>
<gene>
    <name evidence="3" type="ORF">FHR83_001854</name>
</gene>
<dbReference type="EMBL" id="JACHXF010000003">
    <property type="protein sequence ID" value="MBB3094202.1"/>
    <property type="molecule type" value="Genomic_DNA"/>
</dbReference>
<feature type="compositionally biased region" description="Basic and acidic residues" evidence="1">
    <location>
        <begin position="196"/>
        <end position="218"/>
    </location>
</feature>
<evidence type="ECO:0000313" key="4">
    <source>
        <dbReference type="Proteomes" id="UP000590749"/>
    </source>
</evidence>
<dbReference type="SUPFAM" id="SSF54106">
    <property type="entry name" value="LysM domain"/>
    <property type="match status" value="2"/>
</dbReference>
<dbReference type="AlphaFoldDB" id="A0A7W5ADB8"/>
<feature type="region of interest" description="Disordered" evidence="1">
    <location>
        <begin position="176"/>
        <end position="218"/>
    </location>
</feature>
<dbReference type="PANTHER" id="PTHR34700">
    <property type="entry name" value="POTASSIUM BINDING PROTEIN KBP"/>
    <property type="match status" value="1"/>
</dbReference>
<proteinExistence type="predicted"/>
<name>A0A7W5ADB8_9ACTN</name>
<dbReference type="GO" id="GO:0004601">
    <property type="term" value="F:peroxidase activity"/>
    <property type="evidence" value="ECO:0007669"/>
    <property type="project" value="InterPro"/>
</dbReference>
<evidence type="ECO:0000259" key="2">
    <source>
        <dbReference type="PROSITE" id="PS51782"/>
    </source>
</evidence>
<dbReference type="GO" id="GO:0020037">
    <property type="term" value="F:heme binding"/>
    <property type="evidence" value="ECO:0007669"/>
    <property type="project" value="InterPro"/>
</dbReference>
<dbReference type="InterPro" id="IPR018392">
    <property type="entry name" value="LysM"/>
</dbReference>
<feature type="compositionally biased region" description="Pro residues" evidence="1">
    <location>
        <begin position="181"/>
        <end position="192"/>
    </location>
</feature>
<sequence length="670" mass="74454">MPRLGHGQPITDGDIDQAKTELAEFAARSPLAFALAPPVSTQPFDLLFPMLQDDEANLLPQSPSTNAQLKRLGATMLDDTEEENPDDNSPIPAAYTYLGQFIDHDITLEIEDEKRGLGSAKMEVLLDDGMLPLTLEEMHRVLRNQRSATLDLDSLYSPPQQFDPDDSDKLRVGKVHNIPLQDPPNPNPPPTARPKGKGDDNDVHREERNLTDRKHDRAALIGDPRNDENTIISQLHVAFLKAHNVLVDQGLSYGEARRTLRQHYQYIVIEDFLTRVADKEIVRGILANGNKWYNPYAAPFYMPLEFAVAAYRFGHSMIRGVYNFNSNFRVGTQPPGSLDLLFVFTALSGQLGEEIRLGPAETLPENWIIEWENIIGSGDDVMTTRKIDTKLAAFGLNNPRGGGALFNLKDTGGTPLVPADASRLAVRNLLRGYRLRLPTGQAVAHLIGVEELTKDQIRAAAGSDAQRAVLDDSEFLTRTPLWYYVLAEAKALHEGAHLGPVGSTIVAEVLIGLALRSDDSYLRTAGWRPTLPSRKPGHFELADLLRLAGVLPGGEQPRTYKVRPGDSLSRIAREQLGNEARWPEIFVLNRATIQNPDRIFPGQVLFLPPAQPTGPIPKLYTVRPGDSLSKIARERLGNENRWRDIWNLNRDIVPDPDRIFPGQVLVLPNS</sequence>
<dbReference type="Gene3D" id="3.10.350.10">
    <property type="entry name" value="LysM domain"/>
    <property type="match status" value="2"/>
</dbReference>
<dbReference type="CDD" id="cd09819">
    <property type="entry name" value="An_peroxidase_bacterial_1"/>
    <property type="match status" value="1"/>
</dbReference>
<protein>
    <submittedName>
        <fullName evidence="3">Nucleoid-associated protein YgaU</fullName>
    </submittedName>
</protein>
<dbReference type="Gene3D" id="1.10.640.10">
    <property type="entry name" value="Haem peroxidase domain superfamily, animal type"/>
    <property type="match status" value="1"/>
</dbReference>
<comment type="caution">
    <text evidence="3">The sequence shown here is derived from an EMBL/GenBank/DDBJ whole genome shotgun (WGS) entry which is preliminary data.</text>
</comment>
<dbReference type="SMART" id="SM00257">
    <property type="entry name" value="LysM"/>
    <property type="match status" value="2"/>
</dbReference>
<dbReference type="InterPro" id="IPR010255">
    <property type="entry name" value="Haem_peroxidase_sf"/>
</dbReference>
<dbReference type="Pfam" id="PF03098">
    <property type="entry name" value="An_peroxidase"/>
    <property type="match status" value="1"/>
</dbReference>
<dbReference type="InterPro" id="IPR037120">
    <property type="entry name" value="Haem_peroxidase_sf_animal"/>
</dbReference>
<dbReference type="InterPro" id="IPR036779">
    <property type="entry name" value="LysM_dom_sf"/>
</dbReference>
<reference evidence="3 4" key="1">
    <citation type="submission" date="2020-08" db="EMBL/GenBank/DDBJ databases">
        <title>Genomic Encyclopedia of Type Strains, Phase III (KMG-III): the genomes of soil and plant-associated and newly described type strains.</title>
        <authorList>
            <person name="Whitman W."/>
        </authorList>
    </citation>
    <scope>NUCLEOTIDE SEQUENCE [LARGE SCALE GENOMIC DNA]</scope>
    <source>
        <strain evidence="3 4">CECT 3287</strain>
    </source>
</reference>
<dbReference type="RefSeq" id="WP_183218509.1">
    <property type="nucleotide sequence ID" value="NZ_BMPW01000024.1"/>
</dbReference>
<dbReference type="InterPro" id="IPR052196">
    <property type="entry name" value="Bact_Kbp"/>
</dbReference>
<organism evidence="3 4">
    <name type="scientific">Actinoplanes campanulatus</name>
    <dbReference type="NCBI Taxonomy" id="113559"/>
    <lineage>
        <taxon>Bacteria</taxon>
        <taxon>Bacillati</taxon>
        <taxon>Actinomycetota</taxon>
        <taxon>Actinomycetes</taxon>
        <taxon>Micromonosporales</taxon>
        <taxon>Micromonosporaceae</taxon>
        <taxon>Actinoplanes</taxon>
    </lineage>
</organism>
<feature type="domain" description="LysM" evidence="2">
    <location>
        <begin position="558"/>
        <end position="607"/>
    </location>
</feature>
<dbReference type="PANTHER" id="PTHR34700:SF4">
    <property type="entry name" value="PHAGE-LIKE ELEMENT PBSX PROTEIN XKDP"/>
    <property type="match status" value="1"/>
</dbReference>
<dbReference type="GO" id="GO:0006979">
    <property type="term" value="P:response to oxidative stress"/>
    <property type="evidence" value="ECO:0007669"/>
    <property type="project" value="InterPro"/>
</dbReference>
<keyword evidence="4" id="KW-1185">Reference proteome</keyword>
<accession>A0A7W5ADB8</accession>
<dbReference type="CDD" id="cd00118">
    <property type="entry name" value="LysM"/>
    <property type="match status" value="2"/>
</dbReference>
<dbReference type="Pfam" id="PF01476">
    <property type="entry name" value="LysM"/>
    <property type="match status" value="2"/>
</dbReference>
<dbReference type="InterPro" id="IPR019791">
    <property type="entry name" value="Haem_peroxidase_animal"/>
</dbReference>